<evidence type="ECO:0000313" key="18">
    <source>
        <dbReference type="EMBL" id="CUS09884.1"/>
    </source>
</evidence>
<evidence type="ECO:0000313" key="19">
    <source>
        <dbReference type="Proteomes" id="UP001412239"/>
    </source>
</evidence>
<dbReference type="PRINTS" id="PR00765">
    <property type="entry name" value="CRBOXYPTASEA"/>
</dbReference>
<keyword evidence="9" id="KW-0862">Zinc</keyword>
<dbReference type="SMART" id="SM00631">
    <property type="entry name" value="Zn_pept"/>
    <property type="match status" value="1"/>
</dbReference>
<evidence type="ECO:0000256" key="15">
    <source>
        <dbReference type="PROSITE-ProRule" id="PRU01379"/>
    </source>
</evidence>
<dbReference type="PANTHER" id="PTHR11705">
    <property type="entry name" value="PROTEASE FAMILY M14 CARBOXYPEPTIDASE A,B"/>
    <property type="match status" value="1"/>
</dbReference>
<dbReference type="GO" id="GO:0005576">
    <property type="term" value="C:extracellular region"/>
    <property type="evidence" value="ECO:0007669"/>
    <property type="project" value="UniProtKB-SubCell"/>
</dbReference>
<evidence type="ECO:0000256" key="9">
    <source>
        <dbReference type="ARBA" id="ARBA00022833"/>
    </source>
</evidence>
<protein>
    <recommendedName>
        <fullName evidence="13">Inactive metallocarboxypeptidase ECM14</fullName>
    </recommendedName>
    <alternativeName>
        <fullName evidence="14">Inactive metallocarboxypeptidase ecm14</fullName>
    </alternativeName>
</protein>
<dbReference type="FunFam" id="3.40.630.10:FF:000060">
    <property type="entry name" value="Putative metallocarboxypeptidase ecm14"/>
    <property type="match status" value="1"/>
</dbReference>
<dbReference type="InterPro" id="IPR000834">
    <property type="entry name" value="Peptidase_M14"/>
</dbReference>
<comment type="similarity">
    <text evidence="4 15">Belongs to the peptidase M14 family.</text>
</comment>
<sequence>MHYNVHFLAPAVALVGLVIQCGTNAAIIPDSLGRRVIAEPRSAHTVQEFPDPGGSAPEPARWSTRIRDSIVGQLFGRADRHGRRRENQRYLSDTAKVVSQYAGDVVLRFTLKTPEEVKALAEASNILLLDVWSTTKTHADIRIAEADIPPLLDLLPASLQHSHARLMHDLSQTARDTYPGESPGGRYHGRTPDGVQNLFFQDYQPLDVIQAWMNLLRSLFPSLVEIVSIGKSYEGRDIQAIRVGKRGGDGGRKTIIVTGAVHAREWISVSTVSYLAYSLITGYKRSNDRSLDTIVDEFDWYFIPTLNVDGYVYTWEGDRLWRKNRQPTTLAFCKGIDLDRAYNFHFDGSSQSQSNPCSDMFPGTSPFEATEAKVFSDWTYNMTREGAKIVGLLDFHSYSQQILYPYSYSCNSMPPDLENLEELGIGLAKAIRLVSGEHYEVTSACEGTGFAKYQGTTGGGSMMDFFYAEDRIPYSYQIKLRDTGSYGFLLPKDHIIPAGEESMNLLKYFGMFILDDGSPVQRHSGLKKKNLFLLVYSFWCFVITARDTFRVETSKWRVGPCG</sequence>
<accession>A0A292PRY3</accession>
<evidence type="ECO:0000256" key="2">
    <source>
        <dbReference type="ARBA" id="ARBA00004116"/>
    </source>
</evidence>
<dbReference type="AlphaFoldDB" id="A0A292PRY3"/>
<dbReference type="SUPFAM" id="SSF53187">
    <property type="entry name" value="Zn-dependent exopeptidases"/>
    <property type="match status" value="1"/>
</dbReference>
<organism evidence="18 19">
    <name type="scientific">Tuber aestivum</name>
    <name type="common">summer truffle</name>
    <dbReference type="NCBI Taxonomy" id="59557"/>
    <lineage>
        <taxon>Eukaryota</taxon>
        <taxon>Fungi</taxon>
        <taxon>Dikarya</taxon>
        <taxon>Ascomycota</taxon>
        <taxon>Pezizomycotina</taxon>
        <taxon>Pezizomycetes</taxon>
        <taxon>Pezizales</taxon>
        <taxon>Tuberaceae</taxon>
        <taxon>Tuber</taxon>
    </lineage>
</organism>
<dbReference type="Pfam" id="PF00246">
    <property type="entry name" value="Peptidase_M14"/>
    <property type="match status" value="1"/>
</dbReference>
<keyword evidence="19" id="KW-1185">Reference proteome</keyword>
<dbReference type="PROSITE" id="PS52035">
    <property type="entry name" value="PEPTIDASE_M14"/>
    <property type="match status" value="1"/>
</dbReference>
<evidence type="ECO:0000256" key="11">
    <source>
        <dbReference type="ARBA" id="ARBA00023316"/>
    </source>
</evidence>
<keyword evidence="11" id="KW-0961">Cell wall biogenesis/degradation</keyword>
<feature type="chain" id="PRO_5012877875" description="Inactive metallocarboxypeptidase ECM14" evidence="16">
    <location>
        <begin position="26"/>
        <end position="562"/>
    </location>
</feature>
<dbReference type="GO" id="GO:0008270">
    <property type="term" value="F:zinc ion binding"/>
    <property type="evidence" value="ECO:0007669"/>
    <property type="project" value="InterPro"/>
</dbReference>
<dbReference type="Gene3D" id="3.40.630.10">
    <property type="entry name" value="Zn peptidases"/>
    <property type="match status" value="1"/>
</dbReference>
<dbReference type="GO" id="GO:0006508">
    <property type="term" value="P:proteolysis"/>
    <property type="evidence" value="ECO:0007669"/>
    <property type="project" value="InterPro"/>
</dbReference>
<evidence type="ECO:0000259" key="17">
    <source>
        <dbReference type="PROSITE" id="PS52035"/>
    </source>
</evidence>
<gene>
    <name evidence="18" type="ORF">GSTUAT00006020001</name>
</gene>
<proteinExistence type="inferred from homology"/>
<evidence type="ECO:0000256" key="16">
    <source>
        <dbReference type="SAM" id="SignalP"/>
    </source>
</evidence>
<keyword evidence="8 16" id="KW-0732">Signal</keyword>
<dbReference type="PROSITE" id="PS00132">
    <property type="entry name" value="CARBOXYPEPT_ZN_1"/>
    <property type="match status" value="1"/>
</dbReference>
<feature type="domain" description="Peptidase M14" evidence="17">
    <location>
        <begin position="202"/>
        <end position="513"/>
    </location>
</feature>
<dbReference type="EMBL" id="LN891066">
    <property type="protein sequence ID" value="CUS09884.1"/>
    <property type="molecule type" value="Genomic_DNA"/>
</dbReference>
<evidence type="ECO:0000256" key="12">
    <source>
        <dbReference type="ARBA" id="ARBA00025210"/>
    </source>
</evidence>
<evidence type="ECO:0000256" key="4">
    <source>
        <dbReference type="ARBA" id="ARBA00005988"/>
    </source>
</evidence>
<evidence type="ECO:0000256" key="1">
    <source>
        <dbReference type="ARBA" id="ARBA00001947"/>
    </source>
</evidence>
<evidence type="ECO:0000256" key="14">
    <source>
        <dbReference type="ARBA" id="ARBA00026213"/>
    </source>
</evidence>
<evidence type="ECO:0000256" key="8">
    <source>
        <dbReference type="ARBA" id="ARBA00022729"/>
    </source>
</evidence>
<evidence type="ECO:0000256" key="10">
    <source>
        <dbReference type="ARBA" id="ARBA00023157"/>
    </source>
</evidence>
<dbReference type="GO" id="GO:0005773">
    <property type="term" value="C:vacuole"/>
    <property type="evidence" value="ECO:0007669"/>
    <property type="project" value="UniProtKB-SubCell"/>
</dbReference>
<evidence type="ECO:0000256" key="7">
    <source>
        <dbReference type="ARBA" id="ARBA00022723"/>
    </source>
</evidence>
<comment type="subcellular location">
    <subcellularLocation>
        <location evidence="3">Secreted</location>
    </subcellularLocation>
    <subcellularLocation>
        <location evidence="2">Vacuole</location>
    </subcellularLocation>
</comment>
<keyword evidence="5" id="KW-0964">Secreted</keyword>
<dbReference type="Proteomes" id="UP001412239">
    <property type="component" value="Unassembled WGS sequence"/>
</dbReference>
<keyword evidence="10" id="KW-1015">Disulfide bond</keyword>
<dbReference type="CDD" id="cd03860">
    <property type="entry name" value="M14_CP_A-B_like"/>
    <property type="match status" value="1"/>
</dbReference>
<reference evidence="18" key="1">
    <citation type="submission" date="2015-10" db="EMBL/GenBank/DDBJ databases">
        <authorList>
            <person name="Regsiter A."/>
            <person name="william w."/>
        </authorList>
    </citation>
    <scope>NUCLEOTIDE SEQUENCE</scope>
    <source>
        <strain evidence="18">Montdore</strain>
    </source>
</reference>
<evidence type="ECO:0000256" key="3">
    <source>
        <dbReference type="ARBA" id="ARBA00004613"/>
    </source>
</evidence>
<keyword evidence="7" id="KW-0479">Metal-binding</keyword>
<name>A0A292PRY3_9PEZI</name>
<comment type="caution">
    <text evidence="15">Lacks conserved residue(s) required for the propagation of feature annotation.</text>
</comment>
<dbReference type="PANTHER" id="PTHR11705:SF147">
    <property type="entry name" value="INACTIVE METALLOCARBOXYPEPTIDASE ECM14"/>
    <property type="match status" value="1"/>
</dbReference>
<evidence type="ECO:0000256" key="13">
    <source>
        <dbReference type="ARBA" id="ARBA00026187"/>
    </source>
</evidence>
<dbReference type="InterPro" id="IPR057246">
    <property type="entry name" value="CARBOXYPEPT_ZN_1"/>
</dbReference>
<dbReference type="GO" id="GO:0071555">
    <property type="term" value="P:cell wall organization"/>
    <property type="evidence" value="ECO:0007669"/>
    <property type="project" value="UniProtKB-KW"/>
</dbReference>
<dbReference type="GO" id="GO:0004181">
    <property type="term" value="F:metallocarboxypeptidase activity"/>
    <property type="evidence" value="ECO:0007669"/>
    <property type="project" value="InterPro"/>
</dbReference>
<comment type="function">
    <text evidence="12">Inactive carboxypeptidase that may play a role in cell wall organization and biogenesis.</text>
</comment>
<evidence type="ECO:0000256" key="5">
    <source>
        <dbReference type="ARBA" id="ARBA00022525"/>
    </source>
</evidence>
<comment type="cofactor">
    <cofactor evidence="1">
        <name>Zn(2+)</name>
        <dbReference type="ChEBI" id="CHEBI:29105"/>
    </cofactor>
</comment>
<keyword evidence="6" id="KW-0926">Vacuole</keyword>
<evidence type="ECO:0000256" key="6">
    <source>
        <dbReference type="ARBA" id="ARBA00022554"/>
    </source>
</evidence>
<feature type="signal peptide" evidence="16">
    <location>
        <begin position="1"/>
        <end position="25"/>
    </location>
</feature>